<evidence type="ECO:0008006" key="3">
    <source>
        <dbReference type="Google" id="ProtNLM"/>
    </source>
</evidence>
<accession>A0A245ZV66</accession>
<dbReference type="EMBL" id="NBBI01000001">
    <property type="protein sequence ID" value="OWK33644.1"/>
    <property type="molecule type" value="Genomic_DNA"/>
</dbReference>
<reference evidence="1 2" key="1">
    <citation type="submission" date="2017-03" db="EMBL/GenBank/DDBJ databases">
        <title>Genome sequence of Sphingomonas dokdonensis DSM 21029.</title>
        <authorList>
            <person name="Poehlein A."/>
            <person name="Wuebbeler J.H."/>
            <person name="Steinbuechel A."/>
            <person name="Daniel R."/>
        </authorList>
    </citation>
    <scope>NUCLEOTIDE SEQUENCE [LARGE SCALE GENOMIC DNA]</scope>
    <source>
        <strain evidence="1 2">DSM 21029</strain>
    </source>
</reference>
<gene>
    <name evidence="1" type="ORF">SPDO_05250</name>
</gene>
<dbReference type="AlphaFoldDB" id="A0A245ZV66"/>
<proteinExistence type="predicted"/>
<name>A0A245ZV66_9SPHN</name>
<keyword evidence="2" id="KW-1185">Reference proteome</keyword>
<dbReference type="OrthoDB" id="573462at2"/>
<comment type="caution">
    <text evidence="1">The sequence shown here is derived from an EMBL/GenBank/DDBJ whole genome shotgun (WGS) entry which is preliminary data.</text>
</comment>
<dbReference type="Proteomes" id="UP000197290">
    <property type="component" value="Unassembled WGS sequence"/>
</dbReference>
<evidence type="ECO:0000313" key="2">
    <source>
        <dbReference type="Proteomes" id="UP000197290"/>
    </source>
</evidence>
<organism evidence="1 2">
    <name type="scientific">Sphingomonas dokdonensis</name>
    <dbReference type="NCBI Taxonomy" id="344880"/>
    <lineage>
        <taxon>Bacteria</taxon>
        <taxon>Pseudomonadati</taxon>
        <taxon>Pseudomonadota</taxon>
        <taxon>Alphaproteobacteria</taxon>
        <taxon>Sphingomonadales</taxon>
        <taxon>Sphingomonadaceae</taxon>
        <taxon>Sphingomonas</taxon>
    </lineage>
</organism>
<sequence>MTPNLFSFYADAMACLSPSGLADPHVQPSLKIDGAVVGDRQIDLVYAPFEHINRDARIAIVGLTPGKLQASNALKSATEALQRGLTAEDALRCAKAVASFSGPMRANLVAMLDHIGVNGLLGLRSTSTLWEERSDLAHFTSALRYPAFVDGENWSGQPDMVRTPPMRQWLEAYTGTELALLRNAVLVPLGPRVTSALQHLAKLGRIDGARILEGLPHPSGSNAERIAFFLNRKPAHLCSSKTNPIALDTARAALVARVSRLRV</sequence>
<evidence type="ECO:0000313" key="1">
    <source>
        <dbReference type="EMBL" id="OWK33644.1"/>
    </source>
</evidence>
<protein>
    <recommendedName>
        <fullName evidence="3">Uracil DNA glycosylase superfamily protein</fullName>
    </recommendedName>
</protein>
<dbReference type="RefSeq" id="WP_088365863.1">
    <property type="nucleotide sequence ID" value="NZ_NBBI01000001.1"/>
</dbReference>